<evidence type="ECO:0000256" key="3">
    <source>
        <dbReference type="ARBA" id="ARBA00034247"/>
    </source>
</evidence>
<dbReference type="Pfam" id="PF00990">
    <property type="entry name" value="GGDEF"/>
    <property type="match status" value="1"/>
</dbReference>
<dbReference type="OrthoDB" id="9803824at2"/>
<dbReference type="InterPro" id="IPR000160">
    <property type="entry name" value="GGDEF_dom"/>
</dbReference>
<dbReference type="InterPro" id="IPR043128">
    <property type="entry name" value="Rev_trsase/Diguanyl_cyclase"/>
</dbReference>
<gene>
    <name evidence="6" type="ORF">SAMN04488509_11275</name>
</gene>
<dbReference type="GO" id="GO:0043709">
    <property type="term" value="P:cell adhesion involved in single-species biofilm formation"/>
    <property type="evidence" value="ECO:0007669"/>
    <property type="project" value="TreeGrafter"/>
</dbReference>
<evidence type="ECO:0000256" key="4">
    <source>
        <dbReference type="SAM" id="Phobius"/>
    </source>
</evidence>
<dbReference type="GO" id="GO:0052621">
    <property type="term" value="F:diguanylate cyclase activity"/>
    <property type="evidence" value="ECO:0007669"/>
    <property type="project" value="UniProtKB-EC"/>
</dbReference>
<keyword evidence="7" id="KW-1185">Reference proteome</keyword>
<reference evidence="6 7" key="1">
    <citation type="submission" date="2016-10" db="EMBL/GenBank/DDBJ databases">
        <authorList>
            <person name="de Groot N.N."/>
        </authorList>
    </citation>
    <scope>NUCLEOTIDE SEQUENCE [LARGE SCALE GENOMIC DNA]</scope>
    <source>
        <strain evidence="6 7">DSM 16957</strain>
    </source>
</reference>
<dbReference type="GO" id="GO:1902201">
    <property type="term" value="P:negative regulation of bacterial-type flagellum-dependent cell motility"/>
    <property type="evidence" value="ECO:0007669"/>
    <property type="project" value="TreeGrafter"/>
</dbReference>
<organism evidence="6 7">
    <name type="scientific">Aquimonas voraii</name>
    <dbReference type="NCBI Taxonomy" id="265719"/>
    <lineage>
        <taxon>Bacteria</taxon>
        <taxon>Pseudomonadati</taxon>
        <taxon>Pseudomonadota</taxon>
        <taxon>Gammaproteobacteria</taxon>
        <taxon>Lysobacterales</taxon>
        <taxon>Lysobacteraceae</taxon>
        <taxon>Aquimonas</taxon>
    </lineage>
</organism>
<feature type="transmembrane region" description="Helical" evidence="4">
    <location>
        <begin position="162"/>
        <end position="183"/>
    </location>
</feature>
<evidence type="ECO:0000313" key="7">
    <source>
        <dbReference type="Proteomes" id="UP000199603"/>
    </source>
</evidence>
<name>A0A1G6Z6S8_9GAMM</name>
<dbReference type="NCBIfam" id="TIGR00254">
    <property type="entry name" value="GGDEF"/>
    <property type="match status" value="1"/>
</dbReference>
<sequence>MLDWLTLDARTLLQVSLLLVLLNAAAFALLLPSLADALRPSARSWGLGIALQWLGGLVFAYEAALADILPVAVLAAFPHLAALAGMSLYVHALRRFNGLRFHWPQALPGLACGLGIVGATVLDGGLATRILFTSLGLAVLLLMGLRLLSMDTPLAPRVSRRVLRLALATLAFAVAVRAVYVIFEPPQVSALVEIGQGPLVLQLLLMCALPLVGTSAFFAMCSERVRLGWESAASTDFLTGLPNRRSLVDAAQLAIRQTRERGGRLTLTILDVDHFKRLNDRFGHAVGDFALVHLADRLRALCAEHDLPARAGGEEFCLLSCGSTPEAVAERLSRLQRALHDEPLDWQGQRIELSFSAGVAGLEAGDGGFDSLLGRADQALYAAKQQGRQRVLIARPPGPQAELAWETA</sequence>
<feature type="transmembrane region" description="Helical" evidence="4">
    <location>
        <begin position="68"/>
        <end position="90"/>
    </location>
</feature>
<feature type="transmembrane region" description="Helical" evidence="4">
    <location>
        <begin position="44"/>
        <end position="62"/>
    </location>
</feature>
<feature type="transmembrane region" description="Helical" evidence="4">
    <location>
        <begin position="203"/>
        <end position="221"/>
    </location>
</feature>
<dbReference type="CDD" id="cd01949">
    <property type="entry name" value="GGDEF"/>
    <property type="match status" value="1"/>
</dbReference>
<dbReference type="PANTHER" id="PTHR45138">
    <property type="entry name" value="REGULATORY COMPONENTS OF SENSORY TRANSDUCTION SYSTEM"/>
    <property type="match status" value="1"/>
</dbReference>
<evidence type="ECO:0000313" key="6">
    <source>
        <dbReference type="EMBL" id="SDD98162.1"/>
    </source>
</evidence>
<dbReference type="SMART" id="SM00267">
    <property type="entry name" value="GGDEF"/>
    <property type="match status" value="1"/>
</dbReference>
<comment type="catalytic activity">
    <reaction evidence="3">
        <text>2 GTP = 3',3'-c-di-GMP + 2 diphosphate</text>
        <dbReference type="Rhea" id="RHEA:24898"/>
        <dbReference type="ChEBI" id="CHEBI:33019"/>
        <dbReference type="ChEBI" id="CHEBI:37565"/>
        <dbReference type="ChEBI" id="CHEBI:58805"/>
        <dbReference type="EC" id="2.7.7.65"/>
    </reaction>
</comment>
<dbReference type="Gene3D" id="3.30.70.270">
    <property type="match status" value="1"/>
</dbReference>
<evidence type="ECO:0000259" key="5">
    <source>
        <dbReference type="PROSITE" id="PS50887"/>
    </source>
</evidence>
<dbReference type="InterPro" id="IPR029787">
    <property type="entry name" value="Nucleotide_cyclase"/>
</dbReference>
<dbReference type="PROSITE" id="PS50887">
    <property type="entry name" value="GGDEF"/>
    <property type="match status" value="1"/>
</dbReference>
<protein>
    <recommendedName>
        <fullName evidence="2">diguanylate cyclase</fullName>
        <ecNumber evidence="2">2.7.7.65</ecNumber>
    </recommendedName>
</protein>
<dbReference type="FunFam" id="3.30.70.270:FF:000001">
    <property type="entry name" value="Diguanylate cyclase domain protein"/>
    <property type="match status" value="1"/>
</dbReference>
<dbReference type="SUPFAM" id="SSF55073">
    <property type="entry name" value="Nucleotide cyclase"/>
    <property type="match status" value="1"/>
</dbReference>
<dbReference type="RefSeq" id="WP_091244679.1">
    <property type="nucleotide sequence ID" value="NZ_FNAG01000012.1"/>
</dbReference>
<dbReference type="GO" id="GO:0005886">
    <property type="term" value="C:plasma membrane"/>
    <property type="evidence" value="ECO:0007669"/>
    <property type="project" value="TreeGrafter"/>
</dbReference>
<dbReference type="InterPro" id="IPR050469">
    <property type="entry name" value="Diguanylate_Cyclase"/>
</dbReference>
<dbReference type="EMBL" id="FNAG01000012">
    <property type="protein sequence ID" value="SDD98162.1"/>
    <property type="molecule type" value="Genomic_DNA"/>
</dbReference>
<keyword evidence="4" id="KW-0472">Membrane</keyword>
<feature type="transmembrane region" description="Helical" evidence="4">
    <location>
        <begin position="12"/>
        <end position="32"/>
    </location>
</feature>
<feature type="domain" description="GGDEF" evidence="5">
    <location>
        <begin position="263"/>
        <end position="396"/>
    </location>
</feature>
<dbReference type="PANTHER" id="PTHR45138:SF9">
    <property type="entry name" value="DIGUANYLATE CYCLASE DGCM-RELATED"/>
    <property type="match status" value="1"/>
</dbReference>
<dbReference type="STRING" id="265719.SAMN04488509_11275"/>
<accession>A0A1G6Z6S8</accession>
<dbReference type="AlphaFoldDB" id="A0A1G6Z6S8"/>
<comment type="cofactor">
    <cofactor evidence="1">
        <name>Mg(2+)</name>
        <dbReference type="ChEBI" id="CHEBI:18420"/>
    </cofactor>
</comment>
<feature type="transmembrane region" description="Helical" evidence="4">
    <location>
        <begin position="128"/>
        <end position="150"/>
    </location>
</feature>
<keyword evidence="4" id="KW-1133">Transmembrane helix</keyword>
<evidence type="ECO:0000256" key="2">
    <source>
        <dbReference type="ARBA" id="ARBA00012528"/>
    </source>
</evidence>
<proteinExistence type="predicted"/>
<feature type="transmembrane region" description="Helical" evidence="4">
    <location>
        <begin position="102"/>
        <end position="122"/>
    </location>
</feature>
<evidence type="ECO:0000256" key="1">
    <source>
        <dbReference type="ARBA" id="ARBA00001946"/>
    </source>
</evidence>
<dbReference type="Proteomes" id="UP000199603">
    <property type="component" value="Unassembled WGS sequence"/>
</dbReference>
<keyword evidence="4" id="KW-0812">Transmembrane</keyword>
<dbReference type="EC" id="2.7.7.65" evidence="2"/>